<dbReference type="Proteomes" id="UP000326554">
    <property type="component" value="Unassembled WGS sequence"/>
</dbReference>
<dbReference type="InterPro" id="IPR012675">
    <property type="entry name" value="Beta-grasp_dom_sf"/>
</dbReference>
<evidence type="ECO:0000256" key="3">
    <source>
        <dbReference type="ARBA" id="ARBA00023004"/>
    </source>
</evidence>
<dbReference type="Pfam" id="PF00111">
    <property type="entry name" value="Fer2"/>
    <property type="match status" value="1"/>
</dbReference>
<dbReference type="CDD" id="cd00207">
    <property type="entry name" value="fer2"/>
    <property type="match status" value="1"/>
</dbReference>
<dbReference type="RefSeq" id="WP_150445797.1">
    <property type="nucleotide sequence ID" value="NZ_VYQE01000004.1"/>
</dbReference>
<dbReference type="SUPFAM" id="SSF47741">
    <property type="entry name" value="CO dehydrogenase ISP C-domain like"/>
    <property type="match status" value="1"/>
</dbReference>
<evidence type="ECO:0000256" key="1">
    <source>
        <dbReference type="ARBA" id="ARBA00022714"/>
    </source>
</evidence>
<name>A0A5J5GEX3_9RHOB</name>
<dbReference type="InterPro" id="IPR001041">
    <property type="entry name" value="2Fe-2S_ferredoxin-type"/>
</dbReference>
<proteinExistence type="predicted"/>
<dbReference type="InterPro" id="IPR036884">
    <property type="entry name" value="2Fe-2S-bd_dom_sf"/>
</dbReference>
<dbReference type="InterPro" id="IPR002888">
    <property type="entry name" value="2Fe-2S-bd"/>
</dbReference>
<comment type="caution">
    <text evidence="6">The sequence shown here is derived from an EMBL/GenBank/DDBJ whole genome shotgun (WGS) entry which is preliminary data.</text>
</comment>
<dbReference type="Pfam" id="PF01799">
    <property type="entry name" value="Fer2_2"/>
    <property type="match status" value="1"/>
</dbReference>
<dbReference type="GO" id="GO:0016491">
    <property type="term" value="F:oxidoreductase activity"/>
    <property type="evidence" value="ECO:0007669"/>
    <property type="project" value="InterPro"/>
</dbReference>
<keyword evidence="1" id="KW-0001">2Fe-2S</keyword>
<dbReference type="InterPro" id="IPR036010">
    <property type="entry name" value="2Fe-2S_ferredoxin-like_sf"/>
</dbReference>
<keyword evidence="7" id="KW-1185">Reference proteome</keyword>
<keyword evidence="3" id="KW-0408">Iron</keyword>
<keyword evidence="2" id="KW-0479">Metal-binding</keyword>
<evidence type="ECO:0000256" key="2">
    <source>
        <dbReference type="ARBA" id="ARBA00022723"/>
    </source>
</evidence>
<accession>A0A5J5GEX3</accession>
<dbReference type="Gene3D" id="1.10.150.120">
    <property type="entry name" value="[2Fe-2S]-binding domain"/>
    <property type="match status" value="1"/>
</dbReference>
<evidence type="ECO:0000259" key="5">
    <source>
        <dbReference type="PROSITE" id="PS51085"/>
    </source>
</evidence>
<dbReference type="PANTHER" id="PTHR44379">
    <property type="entry name" value="OXIDOREDUCTASE WITH IRON-SULFUR SUBUNIT"/>
    <property type="match status" value="1"/>
</dbReference>
<dbReference type="EMBL" id="VYQE01000004">
    <property type="protein sequence ID" value="KAA9006779.1"/>
    <property type="molecule type" value="Genomic_DNA"/>
</dbReference>
<dbReference type="InterPro" id="IPR051452">
    <property type="entry name" value="Diverse_Oxidoreductases"/>
</dbReference>
<reference evidence="6 7" key="1">
    <citation type="submission" date="2019-09" db="EMBL/GenBank/DDBJ databases">
        <authorList>
            <person name="Park J.-S."/>
            <person name="Choi H.-J."/>
        </authorList>
    </citation>
    <scope>NUCLEOTIDE SEQUENCE [LARGE SCALE GENOMIC DNA]</scope>
    <source>
        <strain evidence="6 7">176SS1-4</strain>
    </source>
</reference>
<dbReference type="Gene3D" id="3.10.20.30">
    <property type="match status" value="1"/>
</dbReference>
<organism evidence="6 7">
    <name type="scientific">Histidinibacterium aquaticum</name>
    <dbReference type="NCBI Taxonomy" id="2613962"/>
    <lineage>
        <taxon>Bacteria</taxon>
        <taxon>Pseudomonadati</taxon>
        <taxon>Pseudomonadota</taxon>
        <taxon>Alphaproteobacteria</taxon>
        <taxon>Rhodobacterales</taxon>
        <taxon>Paracoccaceae</taxon>
        <taxon>Histidinibacterium</taxon>
    </lineage>
</organism>
<dbReference type="PANTHER" id="PTHR44379:SF2">
    <property type="entry name" value="BLR6218 PROTEIN"/>
    <property type="match status" value="1"/>
</dbReference>
<dbReference type="AlphaFoldDB" id="A0A5J5GEX3"/>
<keyword evidence="4" id="KW-0411">Iron-sulfur</keyword>
<evidence type="ECO:0000313" key="6">
    <source>
        <dbReference type="EMBL" id="KAA9006779.1"/>
    </source>
</evidence>
<sequence length="157" mass="16556">MDGETTCTINGEQRRFSAEEGTSLLLVLREQLGLRSARLGCGEESCGACTVLVDGEPVFSCTLPAEDIEGKTVTTAESLAGPEGDHPLLTAFLEHQAGQCGYCLPGILMRARAYLDSDAPVSREGIAAALDPSLCRCGAHQRMLNAVLDAAEQMGRA</sequence>
<dbReference type="GO" id="GO:0051537">
    <property type="term" value="F:2 iron, 2 sulfur cluster binding"/>
    <property type="evidence" value="ECO:0007669"/>
    <property type="project" value="UniProtKB-KW"/>
</dbReference>
<dbReference type="GO" id="GO:0046872">
    <property type="term" value="F:metal ion binding"/>
    <property type="evidence" value="ECO:0007669"/>
    <property type="project" value="UniProtKB-KW"/>
</dbReference>
<evidence type="ECO:0000256" key="4">
    <source>
        <dbReference type="ARBA" id="ARBA00023014"/>
    </source>
</evidence>
<gene>
    <name evidence="6" type="ORF">F3S47_13450</name>
</gene>
<dbReference type="SUPFAM" id="SSF54292">
    <property type="entry name" value="2Fe-2S ferredoxin-like"/>
    <property type="match status" value="1"/>
</dbReference>
<protein>
    <submittedName>
        <fullName evidence="6">(2Fe-2S)-binding protein</fullName>
    </submittedName>
</protein>
<evidence type="ECO:0000313" key="7">
    <source>
        <dbReference type="Proteomes" id="UP000326554"/>
    </source>
</evidence>
<feature type="domain" description="2Fe-2S ferredoxin-type" evidence="5">
    <location>
        <begin position="3"/>
        <end position="79"/>
    </location>
</feature>
<dbReference type="PROSITE" id="PS51085">
    <property type="entry name" value="2FE2S_FER_2"/>
    <property type="match status" value="1"/>
</dbReference>